<evidence type="ECO:0000256" key="5">
    <source>
        <dbReference type="ARBA" id="ARBA00022989"/>
    </source>
</evidence>
<keyword evidence="5 7" id="KW-1133">Transmembrane helix</keyword>
<proteinExistence type="inferred from homology"/>
<dbReference type="InterPro" id="IPR002758">
    <property type="entry name" value="Cation_antiport_E"/>
</dbReference>
<dbReference type="GO" id="GO:0008324">
    <property type="term" value="F:monoatomic cation transmembrane transporter activity"/>
    <property type="evidence" value="ECO:0007669"/>
    <property type="project" value="InterPro"/>
</dbReference>
<feature type="transmembrane region" description="Helical" evidence="7">
    <location>
        <begin position="116"/>
        <end position="137"/>
    </location>
</feature>
<reference evidence="8 9" key="1">
    <citation type="submission" date="2019-08" db="EMBL/GenBank/DDBJ databases">
        <title>Bradymonadales sp. TMQ4.</title>
        <authorList>
            <person name="Liang Q."/>
        </authorList>
    </citation>
    <scope>NUCLEOTIDE SEQUENCE [LARGE SCALE GENOMIC DNA]</scope>
    <source>
        <strain evidence="8 9">TMQ4</strain>
    </source>
</reference>
<keyword evidence="3" id="KW-1003">Cell membrane</keyword>
<dbReference type="OrthoDB" id="9807187at2"/>
<dbReference type="GO" id="GO:0005886">
    <property type="term" value="C:plasma membrane"/>
    <property type="evidence" value="ECO:0007669"/>
    <property type="project" value="UniProtKB-SubCell"/>
</dbReference>
<keyword evidence="9" id="KW-1185">Reference proteome</keyword>
<accession>A0A5C6X9Y8</accession>
<sequence>MTSATRTTDVISIRQRVLPQPLFSLVLLAVWLLAQGKLELSTIIGGVILALVLPAFTYRFTDTFPKVRRIRPLIQYIVIVMWDILIANLTVARLILGPARKLKPTFLEVPVKLTNPYAITIFAATISLTPGTVSANLSGDRKTLLVHALSTEDPDAEIQLMKARYEAPLLEIFQ</sequence>
<dbReference type="PANTHER" id="PTHR34584:SF1">
    <property type="entry name" value="NA(+)_H(+) ANTIPORTER SUBUNIT E1"/>
    <property type="match status" value="1"/>
</dbReference>
<keyword evidence="4 7" id="KW-0812">Transmembrane</keyword>
<evidence type="ECO:0000256" key="2">
    <source>
        <dbReference type="ARBA" id="ARBA00006228"/>
    </source>
</evidence>
<dbReference type="PANTHER" id="PTHR34584">
    <property type="entry name" value="NA(+)/H(+) ANTIPORTER SUBUNIT E1"/>
    <property type="match status" value="1"/>
</dbReference>
<evidence type="ECO:0000256" key="1">
    <source>
        <dbReference type="ARBA" id="ARBA00004651"/>
    </source>
</evidence>
<gene>
    <name evidence="8" type="ORF">FRC98_15240</name>
</gene>
<keyword evidence="6 7" id="KW-0472">Membrane</keyword>
<protein>
    <submittedName>
        <fullName evidence="8">Na+/H+ antiporter subunit E</fullName>
    </submittedName>
</protein>
<evidence type="ECO:0000256" key="6">
    <source>
        <dbReference type="ARBA" id="ARBA00023136"/>
    </source>
</evidence>
<comment type="subcellular location">
    <subcellularLocation>
        <location evidence="1">Cell membrane</location>
        <topology evidence="1">Multi-pass membrane protein</topology>
    </subcellularLocation>
</comment>
<evidence type="ECO:0000313" key="9">
    <source>
        <dbReference type="Proteomes" id="UP000321412"/>
    </source>
</evidence>
<name>A0A5C6X9Y8_9DELT</name>
<dbReference type="Pfam" id="PF01899">
    <property type="entry name" value="MNHE"/>
    <property type="match status" value="1"/>
</dbReference>
<feature type="transmembrane region" description="Helical" evidence="7">
    <location>
        <begin position="73"/>
        <end position="96"/>
    </location>
</feature>
<evidence type="ECO:0000256" key="3">
    <source>
        <dbReference type="ARBA" id="ARBA00022475"/>
    </source>
</evidence>
<dbReference type="EMBL" id="VOSM01000008">
    <property type="protein sequence ID" value="TXD35563.1"/>
    <property type="molecule type" value="Genomic_DNA"/>
</dbReference>
<evidence type="ECO:0000256" key="4">
    <source>
        <dbReference type="ARBA" id="ARBA00022692"/>
    </source>
</evidence>
<dbReference type="AlphaFoldDB" id="A0A5C6X9Y8"/>
<comment type="similarity">
    <text evidence="2">Belongs to the CPA3 antiporters (TC 2.A.63) subunit E family.</text>
</comment>
<evidence type="ECO:0000256" key="7">
    <source>
        <dbReference type="SAM" id="Phobius"/>
    </source>
</evidence>
<comment type="caution">
    <text evidence="8">The sequence shown here is derived from an EMBL/GenBank/DDBJ whole genome shotgun (WGS) entry which is preliminary data.</text>
</comment>
<evidence type="ECO:0000313" key="8">
    <source>
        <dbReference type="EMBL" id="TXD35563.1"/>
    </source>
</evidence>
<dbReference type="PIRSF" id="PIRSF019239">
    <property type="entry name" value="MrpE"/>
    <property type="match status" value="1"/>
</dbReference>
<organism evidence="8 9">
    <name type="scientific">Lujinxingia vulgaris</name>
    <dbReference type="NCBI Taxonomy" id="2600176"/>
    <lineage>
        <taxon>Bacteria</taxon>
        <taxon>Deltaproteobacteria</taxon>
        <taxon>Bradymonadales</taxon>
        <taxon>Lujinxingiaceae</taxon>
        <taxon>Lujinxingia</taxon>
    </lineage>
</organism>
<dbReference type="NCBIfam" id="NF006518">
    <property type="entry name" value="PRK08965.1-2"/>
    <property type="match status" value="1"/>
</dbReference>
<feature type="transmembrane region" description="Helical" evidence="7">
    <location>
        <begin position="17"/>
        <end position="34"/>
    </location>
</feature>
<dbReference type="Proteomes" id="UP000321412">
    <property type="component" value="Unassembled WGS sequence"/>
</dbReference>
<feature type="transmembrane region" description="Helical" evidence="7">
    <location>
        <begin position="40"/>
        <end position="61"/>
    </location>
</feature>